<accession>A0A517DTX5</accession>
<keyword evidence="2" id="KW-1133">Transmembrane helix</keyword>
<dbReference type="EMBL" id="CP036259">
    <property type="protein sequence ID" value="QDR80805.1"/>
    <property type="molecule type" value="Genomic_DNA"/>
</dbReference>
<keyword evidence="2" id="KW-0812">Transmembrane</keyword>
<protein>
    <recommendedName>
        <fullName evidence="5">Asp23 family, cell envelope-related function</fullName>
    </recommendedName>
</protein>
<dbReference type="InterPro" id="IPR005531">
    <property type="entry name" value="Asp23"/>
</dbReference>
<dbReference type="RefSeq" id="WP_144350372.1">
    <property type="nucleotide sequence ID" value="NZ_CP036259.1"/>
</dbReference>
<evidence type="ECO:0000256" key="1">
    <source>
        <dbReference type="ARBA" id="ARBA00005721"/>
    </source>
</evidence>
<proteinExistence type="inferred from homology"/>
<sequence>MGIIDRIILSIYTFLLAFLSFAAILLSLRLIPLELAWTSIGHIYGQWEASLVGAVFLLVSIRLLLAGLRSRKAKDTIVHHNEIGDVHISLTAVENLVEKTVRHLRGVRGIKVKVALTPQGITVHIKAVVSPESHVPTVAGEIQQRVHEYIKNTVGIELADVQVTVDNISNDFKAKQRVE</sequence>
<reference evidence="3 4" key="1">
    <citation type="submission" date="2019-02" db="EMBL/GenBank/DDBJ databases">
        <title>Closed genome of Sporomusa termitida DSM 4440.</title>
        <authorList>
            <person name="Poehlein A."/>
            <person name="Daniel R."/>
        </authorList>
    </citation>
    <scope>NUCLEOTIDE SEQUENCE [LARGE SCALE GENOMIC DNA]</scope>
    <source>
        <strain evidence="3 4">DSM 4440</strain>
    </source>
</reference>
<evidence type="ECO:0000313" key="3">
    <source>
        <dbReference type="EMBL" id="QDR80805.1"/>
    </source>
</evidence>
<dbReference type="OrthoDB" id="1679795at2"/>
<comment type="similarity">
    <text evidence="1">Belongs to the asp23 family.</text>
</comment>
<dbReference type="KEGG" id="sted:SPTER_21410"/>
<feature type="transmembrane region" description="Helical" evidence="2">
    <location>
        <begin position="7"/>
        <end position="31"/>
    </location>
</feature>
<dbReference type="Pfam" id="PF03780">
    <property type="entry name" value="Asp23"/>
    <property type="match status" value="1"/>
</dbReference>
<organism evidence="3 4">
    <name type="scientific">Sporomusa termitida</name>
    <dbReference type="NCBI Taxonomy" id="2377"/>
    <lineage>
        <taxon>Bacteria</taxon>
        <taxon>Bacillati</taxon>
        <taxon>Bacillota</taxon>
        <taxon>Negativicutes</taxon>
        <taxon>Selenomonadales</taxon>
        <taxon>Sporomusaceae</taxon>
        <taxon>Sporomusa</taxon>
    </lineage>
</organism>
<gene>
    <name evidence="3" type="ORF">SPTER_21410</name>
</gene>
<evidence type="ECO:0008006" key="5">
    <source>
        <dbReference type="Google" id="ProtNLM"/>
    </source>
</evidence>
<name>A0A517DTX5_9FIRM</name>
<keyword evidence="4" id="KW-1185">Reference proteome</keyword>
<evidence type="ECO:0000313" key="4">
    <source>
        <dbReference type="Proteomes" id="UP000320776"/>
    </source>
</evidence>
<evidence type="ECO:0000256" key="2">
    <source>
        <dbReference type="SAM" id="Phobius"/>
    </source>
</evidence>
<dbReference type="AlphaFoldDB" id="A0A517DTX5"/>
<feature type="transmembrane region" description="Helical" evidence="2">
    <location>
        <begin position="43"/>
        <end position="65"/>
    </location>
</feature>
<keyword evidence="2" id="KW-0472">Membrane</keyword>
<dbReference type="Proteomes" id="UP000320776">
    <property type="component" value="Chromosome"/>
</dbReference>
<dbReference type="NCBIfam" id="NF033218">
    <property type="entry name" value="anchor_AmaP"/>
    <property type="match status" value="1"/>
</dbReference>